<dbReference type="Gene3D" id="1.25.60.10">
    <property type="entry name" value="MgtE N-terminal domain-like"/>
    <property type="match status" value="1"/>
</dbReference>
<evidence type="ECO:0000256" key="9">
    <source>
        <dbReference type="RuleBase" id="RU362011"/>
    </source>
</evidence>
<evidence type="ECO:0000256" key="5">
    <source>
        <dbReference type="ARBA" id="ARBA00022842"/>
    </source>
</evidence>
<dbReference type="SMART" id="SM00116">
    <property type="entry name" value="CBS"/>
    <property type="match status" value="2"/>
</dbReference>
<dbReference type="InterPro" id="IPR038076">
    <property type="entry name" value="MgtE_N_sf"/>
</dbReference>
<evidence type="ECO:0000256" key="3">
    <source>
        <dbReference type="ARBA" id="ARBA00022448"/>
    </source>
</evidence>
<gene>
    <name evidence="11" type="primary">mgtE</name>
    <name evidence="11" type="ORF">H5P27_12270</name>
</gene>
<dbReference type="Proteomes" id="UP000526501">
    <property type="component" value="Unassembled WGS sequence"/>
</dbReference>
<sequence>MEQREDQTEIATNAFNRDLNRLKDMHPSDIAENLEDRSLPDIRQVLRELPDEKVAEILTELPQDIQTDLLENMRLERVSDIIPEMYSDDAADALGGVSAERLQEIMDQLPDEDVEEITTLLEYEADTAGGIMRTEVNAVLTTLALSEAREAIRKDEDQDQDNAIYIYAVDENERLQGVLKLRDLLFRDLRLKVADVMITEVRSVSVNADQEEIANIFQKYNYLALPVVDDFGKLVGLVTSDDVIDVIQEEATEDMQRMVGLSGEEMVTTPWSRSVKNRLPWLMVNLGTAFLAAWVISMFEKTISAYTVLAFFLPIIGGMGGNAGAQTLTIVVRSLALGEIEDKEWKRVLVKEIIIGSVAGLAIGIAVGAISWLWQGSWLIGVVVFMAMLLNMVAAALAGVLVPVGLRAVKVDPALASSIMVTTVTDVVGFFLFLSLASLALKFVAL</sequence>
<keyword evidence="9" id="KW-0479">Metal-binding</keyword>
<feature type="transmembrane region" description="Helical" evidence="9">
    <location>
        <begin position="380"/>
        <end position="402"/>
    </location>
</feature>
<dbReference type="Pfam" id="PF03448">
    <property type="entry name" value="MgtE_N"/>
    <property type="match status" value="1"/>
</dbReference>
<dbReference type="SUPFAM" id="SSF161093">
    <property type="entry name" value="MgtE membrane domain-like"/>
    <property type="match status" value="1"/>
</dbReference>
<reference evidence="11 12" key="1">
    <citation type="submission" date="2020-07" db="EMBL/GenBank/DDBJ databases">
        <authorList>
            <person name="Feng X."/>
        </authorList>
    </citation>
    <scope>NUCLEOTIDE SEQUENCE [LARGE SCALE GENOMIC DNA]</scope>
    <source>
        <strain evidence="11 12">JCM23202</strain>
    </source>
</reference>
<feature type="transmembrane region" description="Helical" evidence="9">
    <location>
        <begin position="305"/>
        <end position="332"/>
    </location>
</feature>
<dbReference type="InterPro" id="IPR006668">
    <property type="entry name" value="Mg_transptr_MgtE_intracell_dom"/>
</dbReference>
<evidence type="ECO:0000256" key="2">
    <source>
        <dbReference type="ARBA" id="ARBA00009749"/>
    </source>
</evidence>
<keyword evidence="12" id="KW-1185">Reference proteome</keyword>
<proteinExistence type="inferred from homology"/>
<keyword evidence="3 9" id="KW-0813">Transport</keyword>
<dbReference type="Pfam" id="PF01769">
    <property type="entry name" value="MgtE"/>
    <property type="match status" value="1"/>
</dbReference>
<protein>
    <recommendedName>
        <fullName evidence="9">Magnesium transporter MgtE</fullName>
    </recommendedName>
</protein>
<evidence type="ECO:0000256" key="8">
    <source>
        <dbReference type="PROSITE-ProRule" id="PRU00703"/>
    </source>
</evidence>
<dbReference type="GO" id="GO:0015095">
    <property type="term" value="F:magnesium ion transmembrane transporter activity"/>
    <property type="evidence" value="ECO:0007669"/>
    <property type="project" value="UniProtKB-UniRule"/>
</dbReference>
<dbReference type="EMBL" id="JACHVC010000012">
    <property type="protein sequence ID" value="MBC2606820.1"/>
    <property type="molecule type" value="Genomic_DNA"/>
</dbReference>
<comment type="caution">
    <text evidence="11">The sequence shown here is derived from an EMBL/GenBank/DDBJ whole genome shotgun (WGS) entry which is preliminary data.</text>
</comment>
<dbReference type="NCBIfam" id="TIGR00400">
    <property type="entry name" value="mgtE"/>
    <property type="match status" value="1"/>
</dbReference>
<evidence type="ECO:0000313" key="12">
    <source>
        <dbReference type="Proteomes" id="UP000526501"/>
    </source>
</evidence>
<dbReference type="GO" id="GO:0046872">
    <property type="term" value="F:metal ion binding"/>
    <property type="evidence" value="ECO:0007669"/>
    <property type="project" value="UniProtKB-KW"/>
</dbReference>
<dbReference type="Gene3D" id="1.10.357.20">
    <property type="entry name" value="SLC41 divalent cation transporters, integral membrane domain"/>
    <property type="match status" value="1"/>
</dbReference>
<feature type="transmembrane region" description="Helical" evidence="9">
    <location>
        <begin position="414"/>
        <end position="441"/>
    </location>
</feature>
<keyword evidence="7 9" id="KW-0472">Membrane</keyword>
<keyword evidence="4 9" id="KW-0812">Transmembrane</keyword>
<comment type="subunit">
    <text evidence="9">Homodimer.</text>
</comment>
<keyword evidence="5 9" id="KW-0460">Magnesium</keyword>
<dbReference type="PROSITE" id="PS51371">
    <property type="entry name" value="CBS"/>
    <property type="match status" value="1"/>
</dbReference>
<dbReference type="InterPro" id="IPR046342">
    <property type="entry name" value="CBS_dom_sf"/>
</dbReference>
<dbReference type="PANTHER" id="PTHR43773">
    <property type="entry name" value="MAGNESIUM TRANSPORTER MGTE"/>
    <property type="match status" value="1"/>
</dbReference>
<dbReference type="CDD" id="cd04606">
    <property type="entry name" value="CBS_pair_Mg_transporter"/>
    <property type="match status" value="1"/>
</dbReference>
<keyword evidence="6 9" id="KW-1133">Transmembrane helix</keyword>
<evidence type="ECO:0000256" key="7">
    <source>
        <dbReference type="ARBA" id="ARBA00023136"/>
    </source>
</evidence>
<dbReference type="Gene3D" id="3.10.580.10">
    <property type="entry name" value="CBS-domain"/>
    <property type="match status" value="1"/>
</dbReference>
<dbReference type="Pfam" id="PF00571">
    <property type="entry name" value="CBS"/>
    <property type="match status" value="1"/>
</dbReference>
<name>A0A7X1B6Z8_9BACT</name>
<dbReference type="SUPFAM" id="SSF54631">
    <property type="entry name" value="CBS-domain pair"/>
    <property type="match status" value="1"/>
</dbReference>
<evidence type="ECO:0000256" key="6">
    <source>
        <dbReference type="ARBA" id="ARBA00022989"/>
    </source>
</evidence>
<dbReference type="AlphaFoldDB" id="A0A7X1B6Z8"/>
<evidence type="ECO:0000256" key="1">
    <source>
        <dbReference type="ARBA" id="ARBA00004141"/>
    </source>
</evidence>
<evidence type="ECO:0000259" key="10">
    <source>
        <dbReference type="PROSITE" id="PS51371"/>
    </source>
</evidence>
<dbReference type="InterPro" id="IPR006667">
    <property type="entry name" value="SLC41_membr_dom"/>
</dbReference>
<dbReference type="SUPFAM" id="SSF158791">
    <property type="entry name" value="MgtE N-terminal domain-like"/>
    <property type="match status" value="1"/>
</dbReference>
<keyword evidence="8" id="KW-0129">CBS domain</keyword>
<comment type="similarity">
    <text evidence="2 9">Belongs to the SLC41A transporter family.</text>
</comment>
<comment type="function">
    <text evidence="9">Acts as a magnesium transporter.</text>
</comment>
<dbReference type="InterPro" id="IPR036739">
    <property type="entry name" value="SLC41_membr_dom_sf"/>
</dbReference>
<accession>A0A7X1B6Z8</accession>
<dbReference type="GO" id="GO:0005886">
    <property type="term" value="C:plasma membrane"/>
    <property type="evidence" value="ECO:0007669"/>
    <property type="project" value="UniProtKB-SubCell"/>
</dbReference>
<evidence type="ECO:0000256" key="4">
    <source>
        <dbReference type="ARBA" id="ARBA00022692"/>
    </source>
</evidence>
<evidence type="ECO:0000313" key="11">
    <source>
        <dbReference type="EMBL" id="MBC2606820.1"/>
    </source>
</evidence>
<dbReference type="InterPro" id="IPR006669">
    <property type="entry name" value="MgtE_transporter"/>
</dbReference>
<comment type="subcellular location">
    <subcellularLocation>
        <location evidence="9">Cell membrane</location>
        <topology evidence="9">Multi-pass membrane protein</topology>
    </subcellularLocation>
    <subcellularLocation>
        <location evidence="1">Membrane</location>
        <topology evidence="1">Multi-pass membrane protein</topology>
    </subcellularLocation>
</comment>
<feature type="domain" description="CBS" evidence="10">
    <location>
        <begin position="197"/>
        <end position="253"/>
    </location>
</feature>
<feature type="transmembrane region" description="Helical" evidence="9">
    <location>
        <begin position="279"/>
        <end position="299"/>
    </location>
</feature>
<organism evidence="11 12">
    <name type="scientific">Pelagicoccus albus</name>
    <dbReference type="NCBI Taxonomy" id="415222"/>
    <lineage>
        <taxon>Bacteria</taxon>
        <taxon>Pseudomonadati</taxon>
        <taxon>Verrucomicrobiota</taxon>
        <taxon>Opitutia</taxon>
        <taxon>Puniceicoccales</taxon>
        <taxon>Pelagicoccaceae</taxon>
        <taxon>Pelagicoccus</taxon>
    </lineage>
</organism>
<dbReference type="SMART" id="SM00924">
    <property type="entry name" value="MgtE_N"/>
    <property type="match status" value="1"/>
</dbReference>
<dbReference type="PANTHER" id="PTHR43773:SF1">
    <property type="entry name" value="MAGNESIUM TRANSPORTER MGTE"/>
    <property type="match status" value="1"/>
</dbReference>
<dbReference type="InterPro" id="IPR000644">
    <property type="entry name" value="CBS_dom"/>
</dbReference>
<feature type="transmembrane region" description="Helical" evidence="9">
    <location>
        <begin position="353"/>
        <end position="374"/>
    </location>
</feature>
<dbReference type="RefSeq" id="WP_185660691.1">
    <property type="nucleotide sequence ID" value="NZ_CAWPOO010000012.1"/>
</dbReference>
<keyword evidence="9" id="KW-1003">Cell membrane</keyword>